<dbReference type="GO" id="GO:0016102">
    <property type="term" value="P:diterpenoid biosynthetic process"/>
    <property type="evidence" value="ECO:0007669"/>
    <property type="project" value="TreeGrafter"/>
</dbReference>
<dbReference type="InterPro" id="IPR050148">
    <property type="entry name" value="Terpene_synthase-like"/>
</dbReference>
<evidence type="ECO:0000313" key="2">
    <source>
        <dbReference type="EMBL" id="PRX43718.1"/>
    </source>
</evidence>
<accession>A0A2T0LL91</accession>
<dbReference type="PANTHER" id="PTHR31739">
    <property type="entry name" value="ENT-COPALYL DIPHOSPHATE SYNTHASE, CHLOROPLASTIC"/>
    <property type="match status" value="1"/>
</dbReference>
<feature type="domain" description="Squalene cyclase C-terminal" evidence="1">
    <location>
        <begin position="379"/>
        <end position="459"/>
    </location>
</feature>
<dbReference type="Gene3D" id="1.50.10.160">
    <property type="match status" value="1"/>
</dbReference>
<dbReference type="EMBL" id="PVNH01000014">
    <property type="protein sequence ID" value="PRX43718.1"/>
    <property type="molecule type" value="Genomic_DNA"/>
</dbReference>
<gene>
    <name evidence="2" type="ORF">B0I33_114179</name>
</gene>
<dbReference type="SUPFAM" id="SSF48239">
    <property type="entry name" value="Terpenoid cyclases/Protein prenyltransferases"/>
    <property type="match status" value="1"/>
</dbReference>
<dbReference type="RefSeq" id="WP_106182329.1">
    <property type="nucleotide sequence ID" value="NZ_PVNH01000014.1"/>
</dbReference>
<organism evidence="2 3">
    <name type="scientific">Prauserella shujinwangii</name>
    <dbReference type="NCBI Taxonomy" id="1453103"/>
    <lineage>
        <taxon>Bacteria</taxon>
        <taxon>Bacillati</taxon>
        <taxon>Actinomycetota</taxon>
        <taxon>Actinomycetes</taxon>
        <taxon>Pseudonocardiales</taxon>
        <taxon>Pseudonocardiaceae</taxon>
        <taxon>Prauserella</taxon>
    </lineage>
</organism>
<dbReference type="AlphaFoldDB" id="A0A2T0LL91"/>
<evidence type="ECO:0000259" key="1">
    <source>
        <dbReference type="Pfam" id="PF13243"/>
    </source>
</evidence>
<dbReference type="Pfam" id="PF13243">
    <property type="entry name" value="SQHop_cyclase_C"/>
    <property type="match status" value="1"/>
</dbReference>
<dbReference type="GO" id="GO:0010333">
    <property type="term" value="F:terpene synthase activity"/>
    <property type="evidence" value="ECO:0007669"/>
    <property type="project" value="InterPro"/>
</dbReference>
<dbReference type="Proteomes" id="UP000238362">
    <property type="component" value="Unassembled WGS sequence"/>
</dbReference>
<reference evidence="2 3" key="1">
    <citation type="submission" date="2018-03" db="EMBL/GenBank/DDBJ databases">
        <title>Genomic Encyclopedia of Type Strains, Phase III (KMG-III): the genomes of soil and plant-associated and newly described type strains.</title>
        <authorList>
            <person name="Whitman W."/>
        </authorList>
    </citation>
    <scope>NUCLEOTIDE SEQUENCE [LARGE SCALE GENOMIC DNA]</scope>
    <source>
        <strain evidence="2 3">CGMCC 4.7125</strain>
    </source>
</reference>
<dbReference type="OrthoDB" id="9758578at2"/>
<dbReference type="Gene3D" id="1.50.10.20">
    <property type="match status" value="1"/>
</dbReference>
<evidence type="ECO:0000313" key="3">
    <source>
        <dbReference type="Proteomes" id="UP000238362"/>
    </source>
</evidence>
<keyword evidence="2" id="KW-0808">Transferase</keyword>
<dbReference type="InterPro" id="IPR032696">
    <property type="entry name" value="SQ_cyclase_C"/>
</dbReference>
<name>A0A2T0LL91_9PSEU</name>
<dbReference type="GO" id="GO:0000287">
    <property type="term" value="F:magnesium ion binding"/>
    <property type="evidence" value="ECO:0007669"/>
    <property type="project" value="TreeGrafter"/>
</dbReference>
<proteinExistence type="predicted"/>
<dbReference type="InterPro" id="IPR008930">
    <property type="entry name" value="Terpenoid_cyclase/PrenylTrfase"/>
</dbReference>
<sequence length="553" mass="57702">MNSCESWPQWASEGNGGSRAATLIAEMRTDPTGSFAPSCYETGRVVTLAPSAPGHPERVRFLLAGQRADGTWGGPDGYALVPTLSATEAMLTTLRLGTGDGIGSTRVARAAGAGLRALTRLLSGRPALPDTVAVELIVPALVGDLNAQLATLDRAPLPGLDSWRGHRLPVPGGANEDLLARLRAAVRHGEPVPHKLWHSLEVVGEAARGAPSVEPVAGGGVGCSPAATAAWLDERALRTPGHPGLRYLRTAQAADGGMPVAAPLALFERSWVLSTLADAGIRFPVPADLVASMHAEFGEHGAAGGHGLPPDVDDTATALYALTLLHSPRSAECLWEYDTGDHFRCFPAERTPSTSANAHVLQAVGALLGTRAALPGRGRYEAAARRVTAWLREHQHPDGSWTDKWHASPYYATACCATALAAYGGAAGAGAVHAAVDWVLGTQRADGSWGHWEGTSEETAYAIRTLLRTGAARPGGAVERAAALGGAYLLAQGDRTDFPALWHDKDLYTPVRIVRTEVLAALHLVSARPGVAALTAAHAAGASLRRPDRIGAR</sequence>
<protein>
    <submittedName>
        <fullName evidence="2">Prenyltransferase/squalene oxidase-like repeat protein</fullName>
    </submittedName>
</protein>
<dbReference type="UniPathway" id="UPA00337"/>
<keyword evidence="3" id="KW-1185">Reference proteome</keyword>
<comment type="caution">
    <text evidence="2">The sequence shown here is derived from an EMBL/GenBank/DDBJ whole genome shotgun (WGS) entry which is preliminary data.</text>
</comment>
<dbReference type="PANTHER" id="PTHR31739:SF25">
    <property type="entry name" value="(E,E)-GERANYLLINALOOL SYNTHASE"/>
    <property type="match status" value="1"/>
</dbReference>
<dbReference type="GO" id="GO:0016740">
    <property type="term" value="F:transferase activity"/>
    <property type="evidence" value="ECO:0007669"/>
    <property type="project" value="UniProtKB-KW"/>
</dbReference>